<organism evidence="2 3">
    <name type="scientific">Simkania negevensis (strain ATCC VR-1471 / DSM 27360 / Z)</name>
    <dbReference type="NCBI Taxonomy" id="331113"/>
    <lineage>
        <taxon>Bacteria</taxon>
        <taxon>Pseudomonadati</taxon>
        <taxon>Chlamydiota</taxon>
        <taxon>Chlamydiia</taxon>
        <taxon>Parachlamydiales</taxon>
        <taxon>Simkaniaceae</taxon>
        <taxon>Simkania</taxon>
    </lineage>
</organism>
<dbReference type="EMBL" id="FR872582">
    <property type="protein sequence ID" value="CCB89238.1"/>
    <property type="molecule type" value="Genomic_DNA"/>
</dbReference>
<protein>
    <submittedName>
        <fullName evidence="2">Uncharacterized protein</fullName>
    </submittedName>
</protein>
<proteinExistence type="predicted"/>
<keyword evidence="3" id="KW-1185">Reference proteome</keyword>
<evidence type="ECO:0000313" key="2">
    <source>
        <dbReference type="EMBL" id="CCB89238.1"/>
    </source>
</evidence>
<dbReference type="AlphaFoldDB" id="F8L8U5"/>
<evidence type="ECO:0000313" key="3">
    <source>
        <dbReference type="Proteomes" id="UP000000496"/>
    </source>
</evidence>
<dbReference type="HOGENOM" id="CLU_3358516_0_0_0"/>
<accession>F8L8U5</accession>
<reference key="1">
    <citation type="journal article" date="2011" name="Mol. Biol. Evol.">
        <title>Unity in variety -- the pan-genome of the Chlamydiae.</title>
        <authorList>
            <person name="Collingro A."/>
            <person name="Tischler P."/>
            <person name="Weinmaier T."/>
            <person name="Penz T."/>
            <person name="Heinz E."/>
            <person name="Brunham R.C."/>
            <person name="Read T.D."/>
            <person name="Bavoil P.M."/>
            <person name="Sachse K."/>
            <person name="Kahane S."/>
            <person name="Friedman M.G."/>
            <person name="Rattei T."/>
            <person name="Myers G.S.A."/>
            <person name="Horn M."/>
        </authorList>
    </citation>
    <scope>NUCLEOTIDE SEQUENCE</scope>
    <source>
        <strain>Z</strain>
    </source>
</reference>
<sequence>MGSKGEAESLSRITGLAKAQNDPENRIKKIKISNSG</sequence>
<gene>
    <name evidence="2" type="ordered locus">SNE_A13610</name>
</gene>
<dbReference type="KEGG" id="sng:SNE_A13610"/>
<name>F8L8U5_SIMNZ</name>
<feature type="region of interest" description="Disordered" evidence="1">
    <location>
        <begin position="1"/>
        <end position="36"/>
    </location>
</feature>
<dbReference type="Proteomes" id="UP000000496">
    <property type="component" value="Chromosome gsn.131"/>
</dbReference>
<reference evidence="2 3" key="2">
    <citation type="journal article" date="2011" name="Mol. Biol. Evol.">
        <title>Unity in variety--the pan-genome of the Chlamydiae.</title>
        <authorList>
            <person name="Collingro A."/>
            <person name="Tischler P."/>
            <person name="Weinmaier T."/>
            <person name="Penz T."/>
            <person name="Heinz E."/>
            <person name="Brunham R.C."/>
            <person name="Read T.D."/>
            <person name="Bavoil P.M."/>
            <person name="Sachse K."/>
            <person name="Kahane S."/>
            <person name="Friedman M.G."/>
            <person name="Rattei T."/>
            <person name="Myers G.S."/>
            <person name="Horn M."/>
        </authorList>
    </citation>
    <scope>NUCLEOTIDE SEQUENCE [LARGE SCALE GENOMIC DNA]</scope>
    <source>
        <strain evidence="3">ATCC VR-1471 / Z</strain>
    </source>
</reference>
<evidence type="ECO:0000256" key="1">
    <source>
        <dbReference type="SAM" id="MobiDB-lite"/>
    </source>
</evidence>